<dbReference type="InterPro" id="IPR024510">
    <property type="entry name" value="DUF2589"/>
</dbReference>
<dbReference type="EMBL" id="PJKN01000002">
    <property type="protein sequence ID" value="PNC57113.1"/>
    <property type="molecule type" value="Genomic_DNA"/>
</dbReference>
<feature type="region of interest" description="Disordered" evidence="1">
    <location>
        <begin position="176"/>
        <end position="198"/>
    </location>
</feature>
<dbReference type="Proteomes" id="UP000235914">
    <property type="component" value="Unassembled WGS sequence"/>
</dbReference>
<dbReference type="AlphaFoldDB" id="A0AAP8NMI1"/>
<sequence length="198" mass="21504">MMSDSTNNNKVSGHIMSLQQLISAPLVATIDADAMSAERYMKHFMSLAFESYNPVDGSTGALRLISFNFTDSDASGGAEKKVSVPLVSLVTLPLLQIKQADFDFDINIIDAVAAAPNEHFSLNRGEVESPRGKERDEGLNFRASLAPQSGRGASSSLQANMKIHVSMQQADMPSGLSQFLQLASRPHYEDVPSREKND</sequence>
<gene>
    <name evidence="2" type="ORF">CXU09_06020</name>
</gene>
<evidence type="ECO:0000256" key="1">
    <source>
        <dbReference type="SAM" id="MobiDB-lite"/>
    </source>
</evidence>
<proteinExistence type="predicted"/>
<protein>
    <recommendedName>
        <fullName evidence="4">DUF2589 domain-containing protein</fullName>
    </recommendedName>
</protein>
<comment type="caution">
    <text evidence="2">The sequence shown here is derived from an EMBL/GenBank/DDBJ whole genome shotgun (WGS) entry which is preliminary data.</text>
</comment>
<reference evidence="2 3" key="1">
    <citation type="journal article" date="2017" name="BMC Genomics">
        <title>Genome sequencing of 39 Akkermansia muciniphila isolates reveals its population structure, genomic and functional diverisity, and global distribution in mammalian gut microbiotas.</title>
        <authorList>
            <person name="Guo X."/>
            <person name="Li S."/>
            <person name="Zhang J."/>
            <person name="Wu F."/>
            <person name="Li X."/>
            <person name="Wu D."/>
            <person name="Zhang M."/>
            <person name="Ou Z."/>
            <person name="Jie Z."/>
            <person name="Yan Q."/>
            <person name="Li P."/>
            <person name="Yi J."/>
            <person name="Peng Y."/>
        </authorList>
    </citation>
    <scope>NUCLEOTIDE SEQUENCE [LARGE SCALE GENOMIC DNA]</scope>
    <source>
        <strain evidence="2 3">GP43</strain>
    </source>
</reference>
<dbReference type="RefSeq" id="WP_102734214.1">
    <property type="nucleotide sequence ID" value="NZ_CP025837.1"/>
</dbReference>
<organism evidence="2 3">
    <name type="scientific">Akkermansia muciniphila</name>
    <dbReference type="NCBI Taxonomy" id="239935"/>
    <lineage>
        <taxon>Bacteria</taxon>
        <taxon>Pseudomonadati</taxon>
        <taxon>Verrucomicrobiota</taxon>
        <taxon>Verrucomicrobiia</taxon>
        <taxon>Verrucomicrobiales</taxon>
        <taxon>Akkermansiaceae</taxon>
        <taxon>Akkermansia</taxon>
    </lineage>
</organism>
<accession>A0AAP8NMI1</accession>
<evidence type="ECO:0000313" key="3">
    <source>
        <dbReference type="Proteomes" id="UP000235914"/>
    </source>
</evidence>
<name>A0AAP8NMI1_9BACT</name>
<dbReference type="Pfam" id="PF11655">
    <property type="entry name" value="DUF2589"/>
    <property type="match status" value="1"/>
</dbReference>
<evidence type="ECO:0000313" key="2">
    <source>
        <dbReference type="EMBL" id="PNC57113.1"/>
    </source>
</evidence>
<feature type="compositionally biased region" description="Basic and acidic residues" evidence="1">
    <location>
        <begin position="186"/>
        <end position="198"/>
    </location>
</feature>
<evidence type="ECO:0008006" key="4">
    <source>
        <dbReference type="Google" id="ProtNLM"/>
    </source>
</evidence>